<gene>
    <name evidence="1" type="ORF">GIG_03622</name>
</gene>
<dbReference type="EMBL" id="AFVJ01000035">
    <property type="protein sequence ID" value="EGS28924.1"/>
    <property type="molecule type" value="Genomic_DNA"/>
</dbReference>
<reference evidence="1 2" key="1">
    <citation type="journal article" date="2011" name="J. Bacteriol.">
        <title>Genome Sequence of Duck Pathogen Mycoplasma anatis Strain 1340.</title>
        <authorList>
            <person name="Guo Z."/>
            <person name="Chen P."/>
            <person name="Ren P."/>
            <person name="Kuang S."/>
            <person name="Zhou Z."/>
            <person name="Li Z."/>
            <person name="Liu M."/>
            <person name="Shi D."/>
            <person name="Xiao Y."/>
            <person name="Wang X."/>
            <person name="Zhou R."/>
            <person name="Jin H."/>
            <person name="Bi D."/>
        </authorList>
    </citation>
    <scope>NUCLEOTIDE SEQUENCE [LARGE SCALE GENOMIC DNA]</scope>
    <source>
        <strain evidence="1 2">1340</strain>
    </source>
</reference>
<dbReference type="STRING" id="1034808.GIG_03622"/>
<comment type="caution">
    <text evidence="1">The sequence shown here is derived from an EMBL/GenBank/DDBJ whole genome shotgun (WGS) entry which is preliminary data.</text>
</comment>
<dbReference type="Proteomes" id="UP000005055">
    <property type="component" value="Unassembled WGS sequence"/>
</dbReference>
<evidence type="ECO:0000313" key="2">
    <source>
        <dbReference type="Proteomes" id="UP000005055"/>
    </source>
</evidence>
<keyword evidence="2" id="KW-1185">Reference proteome</keyword>
<dbReference type="RefSeq" id="WP_006886835.1">
    <property type="nucleotide sequence ID" value="NZ_AFVJ01000035.1"/>
</dbReference>
<proteinExistence type="predicted"/>
<sequence length="115" mass="13635">MDITTTIGFDNTSYGVGSSGTLMEIYNHPVIKYADYNNSVGLWFPLWWENIDTFKKFIKEDDIDYKLYSDFKIENYNLIYGNLSNQKDWYTKSLKEINPNIETRLTLNAKTFFDR</sequence>
<protein>
    <submittedName>
        <fullName evidence="1">Uncharacterized protein</fullName>
    </submittedName>
</protein>
<evidence type="ECO:0000313" key="1">
    <source>
        <dbReference type="EMBL" id="EGS28924.1"/>
    </source>
</evidence>
<name>F9QEB3_9BACT</name>
<accession>F9QEB3</accession>
<dbReference type="AlphaFoldDB" id="F9QEB3"/>
<organism evidence="1 2">
    <name type="scientific">Mycoplasmopsis anatis 1340</name>
    <dbReference type="NCBI Taxonomy" id="1034808"/>
    <lineage>
        <taxon>Bacteria</taxon>
        <taxon>Bacillati</taxon>
        <taxon>Mycoplasmatota</taxon>
        <taxon>Mycoplasmoidales</taxon>
        <taxon>Metamycoplasmataceae</taxon>
        <taxon>Mycoplasmopsis</taxon>
    </lineage>
</organism>